<dbReference type="SUPFAM" id="SSF89733">
    <property type="entry name" value="L-sulfolactate dehydrogenase-like"/>
    <property type="match status" value="1"/>
</dbReference>
<name>A0ABU6KI15_9BACI</name>
<keyword evidence="4" id="KW-1185">Reference proteome</keyword>
<dbReference type="Pfam" id="PF02615">
    <property type="entry name" value="Ldh_2"/>
    <property type="match status" value="1"/>
</dbReference>
<gene>
    <name evidence="3" type="primary">allD</name>
    <name evidence="3" type="ORF">QGM71_13600</name>
</gene>
<dbReference type="RefSeq" id="WP_327608094.1">
    <property type="nucleotide sequence ID" value="NZ_JARZFX010000006.1"/>
</dbReference>
<dbReference type="PANTHER" id="PTHR11091:SF0">
    <property type="entry name" value="MALATE DEHYDROGENASE"/>
    <property type="match status" value="1"/>
</dbReference>
<evidence type="ECO:0000256" key="1">
    <source>
        <dbReference type="ARBA" id="ARBA00006056"/>
    </source>
</evidence>
<organism evidence="3 4">
    <name type="scientific">Virgibacillus tibetensis</name>
    <dbReference type="NCBI Taxonomy" id="3042313"/>
    <lineage>
        <taxon>Bacteria</taxon>
        <taxon>Bacillati</taxon>
        <taxon>Bacillota</taxon>
        <taxon>Bacilli</taxon>
        <taxon>Bacillales</taxon>
        <taxon>Bacillaceae</taxon>
        <taxon>Virgibacillus</taxon>
    </lineage>
</organism>
<evidence type="ECO:0000313" key="3">
    <source>
        <dbReference type="EMBL" id="MEC5424530.1"/>
    </source>
</evidence>
<dbReference type="InterPro" id="IPR043144">
    <property type="entry name" value="Mal/L-sulf/L-lact_DH-like_ah"/>
</dbReference>
<keyword evidence="2 3" id="KW-0560">Oxidoreductase</keyword>
<evidence type="ECO:0000313" key="4">
    <source>
        <dbReference type="Proteomes" id="UP001335737"/>
    </source>
</evidence>
<dbReference type="InterPro" id="IPR043143">
    <property type="entry name" value="Mal/L-sulf/L-lact_DH-like_NADP"/>
</dbReference>
<comment type="caution">
    <text evidence="3">The sequence shown here is derived from an EMBL/GenBank/DDBJ whole genome shotgun (WGS) entry which is preliminary data.</text>
</comment>
<dbReference type="Gene3D" id="3.30.1370.60">
    <property type="entry name" value="Hypothetical oxidoreductase yiak, domain 2"/>
    <property type="match status" value="1"/>
</dbReference>
<dbReference type="InterPro" id="IPR003767">
    <property type="entry name" value="Malate/L-lactate_DH-like"/>
</dbReference>
<dbReference type="Gene3D" id="1.10.1530.10">
    <property type="match status" value="1"/>
</dbReference>
<reference evidence="3 4" key="1">
    <citation type="journal article" date="2024" name="Int. J. Syst. Evol. Microbiol.">
        <title>Virgibacillus tibetensis sp. nov., isolated from salt lake on the Tibetan Plateau of China.</title>
        <authorList>
            <person name="Phurbu D."/>
            <person name="Liu Z.-X."/>
            <person name="Wang R."/>
            <person name="Zheng Y.-Y."/>
            <person name="Liu H.-C."/>
            <person name="Zhou Y.-G."/>
            <person name="Yu Y.-J."/>
            <person name="Li A.-H."/>
        </authorList>
    </citation>
    <scope>NUCLEOTIDE SEQUENCE [LARGE SCALE GENOMIC DNA]</scope>
    <source>
        <strain evidence="3 4">C22-A2</strain>
    </source>
</reference>
<evidence type="ECO:0000256" key="2">
    <source>
        <dbReference type="ARBA" id="ARBA00023002"/>
    </source>
</evidence>
<dbReference type="EC" id="1.1.1.154" evidence="3"/>
<comment type="similarity">
    <text evidence="1">Belongs to the LDH2/MDH2 oxidoreductase family.</text>
</comment>
<dbReference type="Proteomes" id="UP001335737">
    <property type="component" value="Unassembled WGS sequence"/>
</dbReference>
<dbReference type="NCBIfam" id="NF011599">
    <property type="entry name" value="PRK15025.1"/>
    <property type="match status" value="1"/>
</dbReference>
<protein>
    <submittedName>
        <fullName evidence="3">Ureidoglycolate dehydrogenase</fullName>
        <ecNumber evidence="3">1.1.1.154</ecNumber>
    </submittedName>
</protein>
<dbReference type="InterPro" id="IPR036111">
    <property type="entry name" value="Mal/L-sulfo/L-lacto_DH-like_sf"/>
</dbReference>
<dbReference type="GO" id="GO:0009040">
    <property type="term" value="F:ureidoglycolate dehydrogenase activity"/>
    <property type="evidence" value="ECO:0007669"/>
    <property type="project" value="UniProtKB-EC"/>
</dbReference>
<dbReference type="EMBL" id="JARZFX010000006">
    <property type="protein sequence ID" value="MEC5424530.1"/>
    <property type="molecule type" value="Genomic_DNA"/>
</dbReference>
<accession>A0ABU6KI15</accession>
<sequence length="346" mass="37242">MSTVVVQAEEVKNLVIDKLGQAGVNCNHAEKIAEILIHADLRGVSSHGVLRTEHYINRLTKGGLNANPGISVNKSGHVTAVVDGDNGFGHLIADKAMEVAIDLAKENGIGMVTAMNSSHCGALSYFVNRAAQENLIGIAMTHTDKIVVPFGGKEPFLGTNPIAYGVPAKKNKPFILDMATSTVALGKILQHKEEGKEIPVGWGVDADGNAVTDPSKVMALSPFGGPKGYGLSLVVDIFSGLLAGASFGLHVNKMYGDLDKHRHLGHYFCVINPSYFTDTETFLTNMDQMIDEIHNSSPAEGFDKVLIPGEIEQLNEEKNKVEGIKIASTVYDYLNKKQGRVLHEKD</sequence>
<dbReference type="PANTHER" id="PTHR11091">
    <property type="entry name" value="OXIDOREDUCTASE-RELATED"/>
    <property type="match status" value="1"/>
</dbReference>
<proteinExistence type="inferred from homology"/>